<evidence type="ECO:0000256" key="2">
    <source>
        <dbReference type="ARBA" id="ARBA00022692"/>
    </source>
</evidence>
<dbReference type="InterPro" id="IPR000620">
    <property type="entry name" value="EamA_dom"/>
</dbReference>
<reference evidence="7 8" key="1">
    <citation type="journal article" date="2007" name="Nat. Biotechnol.">
        <title>Complete genome sequence of the myxobacterium Sorangium cellulosum.</title>
        <authorList>
            <person name="Schneiker S."/>
            <person name="Perlova O."/>
            <person name="Kaiser O."/>
            <person name="Gerth K."/>
            <person name="Alici A."/>
            <person name="Altmeyer M.O."/>
            <person name="Bartels D."/>
            <person name="Bekel T."/>
            <person name="Beyer S."/>
            <person name="Bode E."/>
            <person name="Bode H.B."/>
            <person name="Bolten C.J."/>
            <person name="Choudhuri J.V."/>
            <person name="Doss S."/>
            <person name="Elnakady Y.A."/>
            <person name="Frank B."/>
            <person name="Gaigalat L."/>
            <person name="Goesmann A."/>
            <person name="Groeger C."/>
            <person name="Gross F."/>
            <person name="Jelsbak L."/>
            <person name="Jelsbak L."/>
            <person name="Kalinowski J."/>
            <person name="Kegler C."/>
            <person name="Knauber T."/>
            <person name="Konietzny S."/>
            <person name="Kopp M."/>
            <person name="Krause L."/>
            <person name="Krug D."/>
            <person name="Linke B."/>
            <person name="Mahmud T."/>
            <person name="Martinez-Arias R."/>
            <person name="McHardy A.C."/>
            <person name="Merai M."/>
            <person name="Meyer F."/>
            <person name="Mormann S."/>
            <person name="Munoz-Dorado J."/>
            <person name="Perez J."/>
            <person name="Pradella S."/>
            <person name="Rachid S."/>
            <person name="Raddatz G."/>
            <person name="Rosenau F."/>
            <person name="Rueckert C."/>
            <person name="Sasse F."/>
            <person name="Scharfe M."/>
            <person name="Schuster S.C."/>
            <person name="Suen G."/>
            <person name="Treuner-Lange A."/>
            <person name="Velicer G.J."/>
            <person name="Vorholter F.-J."/>
            <person name="Weissman K.J."/>
            <person name="Welch R.D."/>
            <person name="Wenzel S.C."/>
            <person name="Whitworth D.E."/>
            <person name="Wilhelm S."/>
            <person name="Wittmann C."/>
            <person name="Bloecker H."/>
            <person name="Puehler A."/>
            <person name="Mueller R."/>
        </authorList>
    </citation>
    <scope>NUCLEOTIDE SEQUENCE [LARGE SCALE GENOMIC DNA]</scope>
    <source>
        <strain evidence="8">So ce56</strain>
    </source>
</reference>
<feature type="domain" description="EamA" evidence="6">
    <location>
        <begin position="184"/>
        <end position="310"/>
    </location>
</feature>
<feature type="transmembrane region" description="Helical" evidence="5">
    <location>
        <begin position="183"/>
        <end position="204"/>
    </location>
</feature>
<dbReference type="AlphaFoldDB" id="A9F272"/>
<dbReference type="PANTHER" id="PTHR22911:SF6">
    <property type="entry name" value="SOLUTE CARRIER FAMILY 35 MEMBER G1"/>
    <property type="match status" value="1"/>
</dbReference>
<keyword evidence="4 5" id="KW-0472">Membrane</keyword>
<dbReference type="InterPro" id="IPR037185">
    <property type="entry name" value="EmrE-like"/>
</dbReference>
<feature type="transmembrane region" description="Helical" evidence="5">
    <location>
        <begin position="242"/>
        <end position="261"/>
    </location>
</feature>
<dbReference type="eggNOG" id="COG0697">
    <property type="taxonomic scope" value="Bacteria"/>
</dbReference>
<dbReference type="RefSeq" id="WP_012236927.1">
    <property type="nucleotide sequence ID" value="NC_010162.1"/>
</dbReference>
<proteinExistence type="predicted"/>
<name>A9F272_SORC5</name>
<feature type="transmembrane region" description="Helical" evidence="5">
    <location>
        <begin position="158"/>
        <end position="177"/>
    </location>
</feature>
<dbReference type="GO" id="GO:0016020">
    <property type="term" value="C:membrane"/>
    <property type="evidence" value="ECO:0007669"/>
    <property type="project" value="UniProtKB-SubCell"/>
</dbReference>
<keyword evidence="8" id="KW-1185">Reference proteome</keyword>
<dbReference type="BioCyc" id="SCEL448385:SCE_RS22065-MONOMER"/>
<sequence length="331" mass="33568">MRYVSTSSSSQGAVAAHPPGASAIVLAAEREGRAAHPTAGVLWMLLAQSLFAAMNVLARLSSEHAPWPEVAASRTLVGAATALGVALVRRAPLSVGRGDRRLAWARSLCGTGAMLCGFYTLGTPQIALGDAVTLGATSPIFVALLAPRLLGERTSPRLWLATLLAFVGVGLVAAPRLAIAGEIALIATLGAVFSAFAMIWLRRIGAGGEGASPEAIALHFSLVASAAMVALSIPVWRTPDALGALLLIGTGLAGGLAQLAMTRAYALDSAARVGAIGYVGVVLSHVLAAAWLGESPSADQLLGAALVTAAGLWLASQALRDARGPGRRAAR</sequence>
<dbReference type="PANTHER" id="PTHR22911">
    <property type="entry name" value="ACYL-MALONYL CONDENSING ENZYME-RELATED"/>
    <property type="match status" value="1"/>
</dbReference>
<accession>A9F272</accession>
<dbReference type="KEGG" id="scl:sce4294"/>
<evidence type="ECO:0000256" key="5">
    <source>
        <dbReference type="SAM" id="Phobius"/>
    </source>
</evidence>
<dbReference type="Proteomes" id="UP000002139">
    <property type="component" value="Chromosome"/>
</dbReference>
<feature type="transmembrane region" description="Helical" evidence="5">
    <location>
        <begin position="273"/>
        <end position="292"/>
    </location>
</feature>
<feature type="domain" description="EamA" evidence="6">
    <location>
        <begin position="39"/>
        <end position="172"/>
    </location>
</feature>
<evidence type="ECO:0000256" key="1">
    <source>
        <dbReference type="ARBA" id="ARBA00004141"/>
    </source>
</evidence>
<comment type="subcellular location">
    <subcellularLocation>
        <location evidence="1">Membrane</location>
        <topology evidence="1">Multi-pass membrane protein</topology>
    </subcellularLocation>
</comment>
<dbReference type="STRING" id="448385.sce4294"/>
<dbReference type="EMBL" id="AM746676">
    <property type="protein sequence ID" value="CAN94458.1"/>
    <property type="molecule type" value="Genomic_DNA"/>
</dbReference>
<keyword evidence="2 5" id="KW-0812">Transmembrane</keyword>
<feature type="transmembrane region" description="Helical" evidence="5">
    <location>
        <begin position="40"/>
        <end position="58"/>
    </location>
</feature>
<feature type="transmembrane region" description="Helical" evidence="5">
    <location>
        <begin position="127"/>
        <end position="146"/>
    </location>
</feature>
<keyword evidence="3 5" id="KW-1133">Transmembrane helix</keyword>
<gene>
    <name evidence="7" type="ordered locus">sce4294</name>
</gene>
<dbReference type="HOGENOM" id="CLU_032828_3_0_7"/>
<evidence type="ECO:0000313" key="8">
    <source>
        <dbReference type="Proteomes" id="UP000002139"/>
    </source>
</evidence>
<feature type="transmembrane region" description="Helical" evidence="5">
    <location>
        <begin position="103"/>
        <end position="121"/>
    </location>
</feature>
<feature type="transmembrane region" description="Helical" evidence="5">
    <location>
        <begin position="70"/>
        <end position="91"/>
    </location>
</feature>
<protein>
    <submittedName>
        <fullName evidence="7">Permease of the drug/metabolite transporter (DMT) superfamily</fullName>
    </submittedName>
</protein>
<evidence type="ECO:0000313" key="7">
    <source>
        <dbReference type="EMBL" id="CAN94458.1"/>
    </source>
</evidence>
<organism evidence="7 8">
    <name type="scientific">Sorangium cellulosum (strain So ce56)</name>
    <name type="common">Polyangium cellulosum (strain So ce56)</name>
    <dbReference type="NCBI Taxonomy" id="448385"/>
    <lineage>
        <taxon>Bacteria</taxon>
        <taxon>Pseudomonadati</taxon>
        <taxon>Myxococcota</taxon>
        <taxon>Polyangia</taxon>
        <taxon>Polyangiales</taxon>
        <taxon>Polyangiaceae</taxon>
        <taxon>Sorangium</taxon>
    </lineage>
</organism>
<feature type="transmembrane region" description="Helical" evidence="5">
    <location>
        <begin position="298"/>
        <end position="319"/>
    </location>
</feature>
<feature type="transmembrane region" description="Helical" evidence="5">
    <location>
        <begin position="216"/>
        <end position="236"/>
    </location>
</feature>
<evidence type="ECO:0000256" key="4">
    <source>
        <dbReference type="ARBA" id="ARBA00023136"/>
    </source>
</evidence>
<dbReference type="SUPFAM" id="SSF103481">
    <property type="entry name" value="Multidrug resistance efflux transporter EmrE"/>
    <property type="match status" value="2"/>
</dbReference>
<evidence type="ECO:0000256" key="3">
    <source>
        <dbReference type="ARBA" id="ARBA00022989"/>
    </source>
</evidence>
<dbReference type="Pfam" id="PF00892">
    <property type="entry name" value="EamA"/>
    <property type="match status" value="2"/>
</dbReference>
<evidence type="ECO:0000259" key="6">
    <source>
        <dbReference type="Pfam" id="PF00892"/>
    </source>
</evidence>